<dbReference type="KEGG" id="rdp:RD2015_3067"/>
<proteinExistence type="inferred from homology"/>
<dbReference type="PRINTS" id="PR00337">
    <property type="entry name" value="LEUILEVALBP"/>
</dbReference>
<evidence type="ECO:0000256" key="1">
    <source>
        <dbReference type="ARBA" id="ARBA00010062"/>
    </source>
</evidence>
<dbReference type="InterPro" id="IPR028081">
    <property type="entry name" value="Leu-bd"/>
</dbReference>
<keyword evidence="2" id="KW-0813">Transport</keyword>
<dbReference type="Gene3D" id="3.40.50.2300">
    <property type="match status" value="2"/>
</dbReference>
<keyword evidence="4" id="KW-0029">Amino-acid transport</keyword>
<keyword evidence="3" id="KW-0732">Signal</keyword>
<dbReference type="InterPro" id="IPR000709">
    <property type="entry name" value="Leu_Ile_Val-bd"/>
</dbReference>
<dbReference type="Pfam" id="PF13458">
    <property type="entry name" value="Peripla_BP_6"/>
    <property type="match status" value="1"/>
</dbReference>
<dbReference type="Proteomes" id="UP000060699">
    <property type="component" value="Chromosome"/>
</dbReference>
<accession>A0A0U3CFS2</accession>
<dbReference type="EMBL" id="CP013729">
    <property type="protein sequence ID" value="ALV07528.1"/>
    <property type="molecule type" value="Genomic_DNA"/>
</dbReference>
<feature type="domain" description="Leucine-binding protein" evidence="5">
    <location>
        <begin position="28"/>
        <end position="367"/>
    </location>
</feature>
<dbReference type="PANTHER" id="PTHR47235">
    <property type="entry name" value="BLR6548 PROTEIN"/>
    <property type="match status" value="1"/>
</dbReference>
<protein>
    <submittedName>
        <fullName evidence="6">Amino acid-binding protein</fullName>
    </submittedName>
</protein>
<dbReference type="OrthoDB" id="8871989at2"/>
<evidence type="ECO:0000256" key="4">
    <source>
        <dbReference type="ARBA" id="ARBA00022970"/>
    </source>
</evidence>
<sequence precursor="true">MTFAVPRLARRLLAAVCLVAAPLAHADIVVGQVAPFSGPQAVTGKAMRAGAKLWLDEVNAKGGIRGQKIKMVYRDDAQKPEETVRLIKEVIEQDNPAAFIGTVGTSNLEALKQDGILEKARVSMFGAVSGATSIITARNMYPVKASYREEVERLFKQLAEMGRTKIGVVYQDDGLGRDALAGAQASAKTYGLTLVAQSGYARNTTEVGNAVGEMVKQQPDVIFLAATTAAAIEFTSRYQAAGGRAGLFGMSIIDVQALLAKLGPDRARGFAFSIVLPTDDRQDREVVREYLRLRQNSKDPELSSRSLEGFIAARALTKVLERTATPTAAAISDAMERGFETDVGGHRLTFGKGQTPSRYVDFAVLGNGGRLVR</sequence>
<dbReference type="InterPro" id="IPR028082">
    <property type="entry name" value="Peripla_BP_I"/>
</dbReference>
<dbReference type="PATRIC" id="fig|76731.3.peg.3143"/>
<dbReference type="STRING" id="76731.RD2015_3067"/>
<evidence type="ECO:0000256" key="2">
    <source>
        <dbReference type="ARBA" id="ARBA00022448"/>
    </source>
</evidence>
<dbReference type="PANTHER" id="PTHR47235:SF1">
    <property type="entry name" value="BLR6548 PROTEIN"/>
    <property type="match status" value="1"/>
</dbReference>
<evidence type="ECO:0000259" key="5">
    <source>
        <dbReference type="Pfam" id="PF13458"/>
    </source>
</evidence>
<name>A0A0U3CFS2_9BURK</name>
<dbReference type="RefSeq" id="WP_058935626.1">
    <property type="nucleotide sequence ID" value="NZ_CP013729.1"/>
</dbReference>
<dbReference type="AlphaFoldDB" id="A0A0U3CFS2"/>
<evidence type="ECO:0000313" key="7">
    <source>
        <dbReference type="Proteomes" id="UP000060699"/>
    </source>
</evidence>
<keyword evidence="7" id="KW-1185">Reference proteome</keyword>
<gene>
    <name evidence="6" type="ORF">RD2015_3067</name>
</gene>
<evidence type="ECO:0000313" key="6">
    <source>
        <dbReference type="EMBL" id="ALV07528.1"/>
    </source>
</evidence>
<dbReference type="SUPFAM" id="SSF53822">
    <property type="entry name" value="Periplasmic binding protein-like I"/>
    <property type="match status" value="1"/>
</dbReference>
<dbReference type="CDD" id="cd06326">
    <property type="entry name" value="PBP1_ABC_ligand_binding-like"/>
    <property type="match status" value="1"/>
</dbReference>
<organism evidence="6 7">
    <name type="scientific">Roseateles depolymerans</name>
    <dbReference type="NCBI Taxonomy" id="76731"/>
    <lineage>
        <taxon>Bacteria</taxon>
        <taxon>Pseudomonadati</taxon>
        <taxon>Pseudomonadota</taxon>
        <taxon>Betaproteobacteria</taxon>
        <taxon>Burkholderiales</taxon>
        <taxon>Sphaerotilaceae</taxon>
        <taxon>Roseateles</taxon>
    </lineage>
</organism>
<comment type="similarity">
    <text evidence="1">Belongs to the leucine-binding protein family.</text>
</comment>
<reference evidence="6 7" key="1">
    <citation type="submission" date="2015-12" db="EMBL/GenBank/DDBJ databases">
        <title>Complete genome of Roseateles depolymerans KCTC 42856.</title>
        <authorList>
            <person name="Kim K.M."/>
        </authorList>
    </citation>
    <scope>NUCLEOTIDE SEQUENCE [LARGE SCALE GENOMIC DNA]</scope>
    <source>
        <strain evidence="6 7">KCTC 42856</strain>
    </source>
</reference>
<dbReference type="GO" id="GO:0006865">
    <property type="term" value="P:amino acid transport"/>
    <property type="evidence" value="ECO:0007669"/>
    <property type="project" value="UniProtKB-KW"/>
</dbReference>
<evidence type="ECO:0000256" key="3">
    <source>
        <dbReference type="ARBA" id="ARBA00022729"/>
    </source>
</evidence>